<evidence type="ECO:0000313" key="1">
    <source>
        <dbReference type="EMBL" id="MDV0844965.1"/>
    </source>
</evidence>
<organism evidence="1 2">
    <name type="scientific">Klebsiella quasipneumoniae subsp. quasipneumoniae</name>
    <dbReference type="NCBI Taxonomy" id="1667327"/>
    <lineage>
        <taxon>Bacteria</taxon>
        <taxon>Pseudomonadati</taxon>
        <taxon>Pseudomonadota</taxon>
        <taxon>Gammaproteobacteria</taxon>
        <taxon>Enterobacterales</taxon>
        <taxon>Enterobacteriaceae</taxon>
        <taxon>Klebsiella/Raoultella group</taxon>
        <taxon>Klebsiella</taxon>
        <taxon>Klebsiella pneumoniae complex</taxon>
    </lineage>
</organism>
<sequence length="72" mass="8003">MAYGDHTIAYKLLAEKATVGRIRAAGTYTRDSELGLVTFPDKSFIELRKFGNHQAFMAGGWNISPRSPVDRT</sequence>
<comment type="caution">
    <text evidence="1">The sequence shown here is derived from an EMBL/GenBank/DDBJ whole genome shotgun (WGS) entry which is preliminary data.</text>
</comment>
<protein>
    <submittedName>
        <fullName evidence="1">Uncharacterized protein</fullName>
    </submittedName>
</protein>
<dbReference type="AlphaFoldDB" id="A0AAW8XXE5"/>
<proteinExistence type="predicted"/>
<reference evidence="1" key="1">
    <citation type="submission" date="2023-10" db="EMBL/GenBank/DDBJ databases">
        <title>Surveillance and assessment of the effects of hospital wastewater treatment on clearance of pathogenic bacterial and antimicrobial resistance genes.</title>
        <authorList>
            <person name="Wu Y."/>
        </authorList>
    </citation>
    <scope>NUCLEOTIDE SEQUENCE</scope>
    <source>
        <strain evidence="1">23-M-SRM-33-1</strain>
    </source>
</reference>
<accession>A0AAW8XXE5</accession>
<dbReference type="Proteomes" id="UP001284547">
    <property type="component" value="Unassembled WGS sequence"/>
</dbReference>
<evidence type="ECO:0000313" key="2">
    <source>
        <dbReference type="Proteomes" id="UP001284547"/>
    </source>
</evidence>
<dbReference type="RefSeq" id="WP_316941435.1">
    <property type="nucleotide sequence ID" value="NZ_JAWHZD010000036.1"/>
</dbReference>
<gene>
    <name evidence="1" type="ORF">RZP41_27540</name>
</gene>
<name>A0AAW8XXE5_9ENTR</name>
<dbReference type="EMBL" id="JAWHZD010000036">
    <property type="protein sequence ID" value="MDV0844965.1"/>
    <property type="molecule type" value="Genomic_DNA"/>
</dbReference>